<feature type="region of interest" description="Disordered" evidence="1">
    <location>
        <begin position="164"/>
        <end position="188"/>
    </location>
</feature>
<dbReference type="Pfam" id="PF04194">
    <property type="entry name" value="PDCD2_C"/>
    <property type="match status" value="1"/>
</dbReference>
<dbReference type="Proteomes" id="UP000232688">
    <property type="component" value="Unassembled WGS sequence"/>
</dbReference>
<organism evidence="4 6">
    <name type="scientific">Rhizophagus irregularis</name>
    <dbReference type="NCBI Taxonomy" id="588596"/>
    <lineage>
        <taxon>Eukaryota</taxon>
        <taxon>Fungi</taxon>
        <taxon>Fungi incertae sedis</taxon>
        <taxon>Mucoromycota</taxon>
        <taxon>Glomeromycotina</taxon>
        <taxon>Glomeromycetes</taxon>
        <taxon>Glomerales</taxon>
        <taxon>Glomeraceae</taxon>
        <taxon>Rhizophagus</taxon>
    </lineage>
</organism>
<evidence type="ECO:0000313" key="4">
    <source>
        <dbReference type="EMBL" id="PKC73966.1"/>
    </source>
</evidence>
<feature type="domain" description="Programmed cell death protein 2 C-terminal" evidence="2">
    <location>
        <begin position="368"/>
        <end position="511"/>
    </location>
</feature>
<dbReference type="GO" id="GO:0030490">
    <property type="term" value="P:maturation of SSU-rRNA"/>
    <property type="evidence" value="ECO:0007669"/>
    <property type="project" value="TreeGrafter"/>
</dbReference>
<feature type="compositionally biased region" description="Low complexity" evidence="1">
    <location>
        <begin position="178"/>
        <end position="188"/>
    </location>
</feature>
<dbReference type="EMBL" id="LLXL01000228">
    <property type="protein sequence ID" value="PKK75657.1"/>
    <property type="molecule type" value="Genomic_DNA"/>
</dbReference>
<feature type="compositionally biased region" description="Basic residues" evidence="1">
    <location>
        <begin position="7"/>
        <end position="21"/>
    </location>
</feature>
<dbReference type="PANTHER" id="PTHR47524:SF1">
    <property type="entry name" value="20S RRNA ACCUMULATION PROTEIN 4"/>
    <property type="match status" value="1"/>
</dbReference>
<dbReference type="EMBL" id="LLXH01000068">
    <property type="protein sequence ID" value="PKC73966.1"/>
    <property type="molecule type" value="Genomic_DNA"/>
</dbReference>
<dbReference type="Proteomes" id="UP000684084">
    <property type="component" value="Unassembled WGS sequence"/>
</dbReference>
<dbReference type="VEuPathDB" id="FungiDB:RhiirA1_373823"/>
<dbReference type="Proteomes" id="UP000233469">
    <property type="component" value="Unassembled WGS sequence"/>
</dbReference>
<feature type="compositionally biased region" description="Basic and acidic residues" evidence="1">
    <location>
        <begin position="272"/>
        <end position="292"/>
    </location>
</feature>
<name>A0A2I1EB62_9GLOM</name>
<feature type="compositionally biased region" description="Low complexity" evidence="1">
    <location>
        <begin position="24"/>
        <end position="40"/>
    </location>
</feature>
<feature type="region of interest" description="Disordered" evidence="1">
    <location>
        <begin position="272"/>
        <end position="296"/>
    </location>
</feature>
<dbReference type="GO" id="GO:0005737">
    <property type="term" value="C:cytoplasm"/>
    <property type="evidence" value="ECO:0007669"/>
    <property type="project" value="InterPro"/>
</dbReference>
<sequence length="513" mass="59205">MDTSKSKPNRSKNKSKSKKKQSTIDKINSITTSSNSSNKSLIDKKKSSQNKNIPSKEFITQTSTSILLGFPDGNISTKEDNDPYITKIGGKPNWLIESYPLSHDFIICKNCDKDMFLLFQGYVPLDDSIYDRVIYIFGCNQQKCVNKSGSFRVFRAHRKDEEYERYQQERANKHQSRDNSNNSSIRSSNVINGGLGNMLFGVADFDNIDEMDDMQISENDIISSKEEQVDEDEDDHDDDHDDDEWPELGINNKMSSTTTWQSSWSQIISDAEKARNEKDQIKDQVSSKHDNDDNMSQISVDMSTLTLNTCWPENIKSFPAQYLYITEEVLKEKNDDIPANYLSYEEVEDNFDWIGEKYEKPILPKGYDKTFKKFSDRVAEWPDQCVRYQFDGQPLLYTHNDVTAKLLLDNCNDEITSSKLPVCHWCKSSRVFELQLMPSMLTTLSTSSFIEENEINSDKKNKKNKKNDNSIFNLGMEWGTIMVFTCKNDCEMNDVGFNEVSYYEEVVLVQNEQ</sequence>
<dbReference type="EMBL" id="CAGKOT010000005">
    <property type="protein sequence ID" value="CAB5340780.1"/>
    <property type="molecule type" value="Genomic_DNA"/>
</dbReference>
<evidence type="ECO:0000256" key="1">
    <source>
        <dbReference type="SAM" id="MobiDB-lite"/>
    </source>
</evidence>
<accession>A0A2I1EB62</accession>
<reference evidence="4 6" key="3">
    <citation type="submission" date="2017-10" db="EMBL/GenBank/DDBJ databases">
        <title>Genome analyses suggest a sexual origin of heterokaryosis in a supposedly ancient asexual fungus.</title>
        <authorList>
            <person name="Corradi N."/>
            <person name="Sedzielewska K."/>
            <person name="Noel J."/>
            <person name="Charron P."/>
            <person name="Farinelli L."/>
            <person name="Marton T."/>
            <person name="Kruger M."/>
            <person name="Pelin A."/>
            <person name="Brachmann A."/>
            <person name="Corradi N."/>
        </authorList>
    </citation>
    <scope>NUCLEOTIDE SEQUENCE [LARGE SCALE GENOMIC DNA]</scope>
    <source>
        <strain evidence="4 6">A1</strain>
    </source>
</reference>
<evidence type="ECO:0000259" key="2">
    <source>
        <dbReference type="Pfam" id="PF04194"/>
    </source>
</evidence>
<dbReference type="InterPro" id="IPR007320">
    <property type="entry name" value="PDCD2_C"/>
</dbReference>
<dbReference type="OrthoDB" id="443682at2759"/>
<comment type="caution">
    <text evidence="4">The sequence shown here is derived from an EMBL/GenBank/DDBJ whole genome shotgun (WGS) entry which is preliminary data.</text>
</comment>
<reference evidence="5 7" key="1">
    <citation type="submission" date="2016-04" db="EMBL/GenBank/DDBJ databases">
        <title>Genome analyses suggest a sexual origin of heterokaryosis in a supposedly ancient asexual fungus.</title>
        <authorList>
            <person name="Ropars J."/>
            <person name="Sedzielewska K."/>
            <person name="Noel J."/>
            <person name="Charron P."/>
            <person name="Farinelli L."/>
            <person name="Marton T."/>
            <person name="Kruger M."/>
            <person name="Pelin A."/>
            <person name="Brachmann A."/>
            <person name="Corradi N."/>
        </authorList>
    </citation>
    <scope>NUCLEOTIDE SEQUENCE [LARGE SCALE GENOMIC DNA]</scope>
    <source>
        <strain evidence="5 7">C2</strain>
    </source>
</reference>
<dbReference type="AlphaFoldDB" id="A0A2I1EB62"/>
<dbReference type="PANTHER" id="PTHR47524">
    <property type="entry name" value="20S RRNA ACCUMULATION PROTEIN 4"/>
    <property type="match status" value="1"/>
</dbReference>
<dbReference type="VEuPathDB" id="FungiDB:FUN_025369"/>
<proteinExistence type="predicted"/>
<evidence type="ECO:0000313" key="6">
    <source>
        <dbReference type="Proteomes" id="UP000232688"/>
    </source>
</evidence>
<feature type="compositionally biased region" description="Acidic residues" evidence="1">
    <location>
        <begin position="228"/>
        <end position="246"/>
    </location>
</feature>
<evidence type="ECO:0000313" key="7">
    <source>
        <dbReference type="Proteomes" id="UP000233469"/>
    </source>
</evidence>
<protein>
    <recommendedName>
        <fullName evidence="2">Programmed cell death protein 2 C-terminal domain-containing protein</fullName>
    </recommendedName>
</protein>
<reference evidence="6 7" key="2">
    <citation type="submission" date="2017-10" db="EMBL/GenBank/DDBJ databases">
        <title>Extensive intraspecific genome diversity in a model arbuscular mycorrhizal fungus.</title>
        <authorList>
            <person name="Chen E.C.H."/>
            <person name="Morin E."/>
            <person name="Baudet D."/>
            <person name="Noel J."/>
            <person name="Ndikumana S."/>
            <person name="Charron P."/>
            <person name="St-Onge C."/>
            <person name="Giorgi J."/>
            <person name="Grigoriev I.V."/>
            <person name="Roux C."/>
            <person name="Martin F.M."/>
            <person name="Corradi N."/>
        </authorList>
    </citation>
    <scope>NUCLEOTIDE SEQUENCE [LARGE SCALE GENOMIC DNA]</scope>
    <source>
        <strain evidence="4 6">A1</strain>
        <strain evidence="5 7">C2</strain>
    </source>
</reference>
<evidence type="ECO:0000313" key="5">
    <source>
        <dbReference type="EMBL" id="PKK75657.1"/>
    </source>
</evidence>
<feature type="region of interest" description="Disordered" evidence="1">
    <location>
        <begin position="221"/>
        <end position="257"/>
    </location>
</feature>
<feature type="region of interest" description="Disordered" evidence="1">
    <location>
        <begin position="1"/>
        <end position="55"/>
    </location>
</feature>
<reference evidence="3" key="4">
    <citation type="submission" date="2020-05" db="EMBL/GenBank/DDBJ databases">
        <authorList>
            <person name="Rincon C."/>
            <person name="Sanders R I."/>
            <person name="Robbins C."/>
            <person name="Chaturvedi A."/>
        </authorList>
    </citation>
    <scope>NUCLEOTIDE SEQUENCE</scope>
    <source>
        <strain evidence="3">CHB12</strain>
    </source>
</reference>
<gene>
    <name evidence="3" type="ORF">CHRIB12_LOCUS3628</name>
    <name evidence="4" type="ORF">RhiirA1_373823</name>
    <name evidence="5" type="ORF">RhiirC2_677498</name>
</gene>
<evidence type="ECO:0000313" key="3">
    <source>
        <dbReference type="EMBL" id="CAB5340780.1"/>
    </source>
</evidence>
<feature type="compositionally biased region" description="Basic and acidic residues" evidence="1">
    <location>
        <begin position="164"/>
        <end position="177"/>
    </location>
</feature>
<dbReference type="VEuPathDB" id="FungiDB:RhiirFUN_024729"/>